<dbReference type="SUPFAM" id="SSF64288">
    <property type="entry name" value="Chorismate lyase-like"/>
    <property type="match status" value="1"/>
</dbReference>
<dbReference type="InterPro" id="IPR036388">
    <property type="entry name" value="WH-like_DNA-bd_sf"/>
</dbReference>
<dbReference type="AlphaFoldDB" id="A0A5Q4ZUU5"/>
<keyword evidence="6" id="KW-1185">Reference proteome</keyword>
<evidence type="ECO:0000256" key="3">
    <source>
        <dbReference type="ARBA" id="ARBA00023163"/>
    </source>
</evidence>
<evidence type="ECO:0000313" key="6">
    <source>
        <dbReference type="Proteomes" id="UP000325811"/>
    </source>
</evidence>
<dbReference type="InterPro" id="IPR011663">
    <property type="entry name" value="UTRA"/>
</dbReference>
<feature type="domain" description="HTH gntR-type" evidence="4">
    <location>
        <begin position="8"/>
        <end position="76"/>
    </location>
</feature>
<sequence>MMTQLDLSPAFVRLARHMRERIVGGEWMPGQLLPGEEALAKELKVSVGTVRKAFDVLSGQGLVVRQRGRGTFVARATNERAFTSFYRLVDRRDDMRRLPVDTILLRERAAAREDERAALRLEPGDLVYRLRRLRSLGETPLVLESIAFPYARVGGKEWGSDDAPAHLVYSFLEQQCGVSVSRVEDRLQACALPEDIAVDFGLPAGQPVLLSIRVAFDLQGAPVEFRRSWASTQTHDYLSELRWIGANEDA</sequence>
<dbReference type="SMART" id="SM00345">
    <property type="entry name" value="HTH_GNTR"/>
    <property type="match status" value="1"/>
</dbReference>
<dbReference type="EMBL" id="LR699554">
    <property type="protein sequence ID" value="VVD33442.1"/>
    <property type="molecule type" value="Genomic_DNA"/>
</dbReference>
<evidence type="ECO:0000256" key="1">
    <source>
        <dbReference type="ARBA" id="ARBA00023015"/>
    </source>
</evidence>
<organism evidence="5 6">
    <name type="scientific">Paraburkholderia dioscoreae</name>
    <dbReference type="NCBI Taxonomy" id="2604047"/>
    <lineage>
        <taxon>Bacteria</taxon>
        <taxon>Pseudomonadati</taxon>
        <taxon>Pseudomonadota</taxon>
        <taxon>Betaproteobacteria</taxon>
        <taxon>Burkholderiales</taxon>
        <taxon>Burkholderiaceae</taxon>
        <taxon>Paraburkholderia</taxon>
    </lineage>
</organism>
<name>A0A5Q4ZUU5_9BURK</name>
<protein>
    <submittedName>
        <fullName evidence="5">Transcriptional regulator</fullName>
    </submittedName>
</protein>
<accession>A0A5Q4ZUU5</accession>
<dbReference type="GO" id="GO:0003700">
    <property type="term" value="F:DNA-binding transcription factor activity"/>
    <property type="evidence" value="ECO:0007669"/>
    <property type="project" value="InterPro"/>
</dbReference>
<dbReference type="SMART" id="SM00866">
    <property type="entry name" value="UTRA"/>
    <property type="match status" value="1"/>
</dbReference>
<dbReference type="InterPro" id="IPR000524">
    <property type="entry name" value="Tscrpt_reg_HTH_GntR"/>
</dbReference>
<dbReference type="CDD" id="cd07377">
    <property type="entry name" value="WHTH_GntR"/>
    <property type="match status" value="1"/>
</dbReference>
<reference evidence="5 6" key="1">
    <citation type="submission" date="2019-08" db="EMBL/GenBank/DDBJ databases">
        <authorList>
            <person name="Herpell B J."/>
        </authorList>
    </citation>
    <scope>NUCLEOTIDE SEQUENCE [LARGE SCALE GENOMIC DNA]</scope>
    <source>
        <strain evidence="6">Msb3</strain>
    </source>
</reference>
<dbReference type="InterPro" id="IPR028978">
    <property type="entry name" value="Chorismate_lyase_/UTRA_dom_sf"/>
</dbReference>
<keyword evidence="1" id="KW-0805">Transcription regulation</keyword>
<dbReference type="InterPro" id="IPR036390">
    <property type="entry name" value="WH_DNA-bd_sf"/>
</dbReference>
<dbReference type="Gene3D" id="3.40.1410.10">
    <property type="entry name" value="Chorismate lyase-like"/>
    <property type="match status" value="1"/>
</dbReference>
<proteinExistence type="predicted"/>
<dbReference type="Pfam" id="PF07702">
    <property type="entry name" value="UTRA"/>
    <property type="match status" value="1"/>
</dbReference>
<evidence type="ECO:0000313" key="5">
    <source>
        <dbReference type="EMBL" id="VVD33442.1"/>
    </source>
</evidence>
<keyword evidence="3" id="KW-0804">Transcription</keyword>
<dbReference type="InterPro" id="IPR050679">
    <property type="entry name" value="Bact_HTH_transcr_reg"/>
</dbReference>
<gene>
    <name evidence="5" type="ORF">PDMSB3_2158</name>
</gene>
<dbReference type="Gene3D" id="1.10.10.10">
    <property type="entry name" value="Winged helix-like DNA-binding domain superfamily/Winged helix DNA-binding domain"/>
    <property type="match status" value="1"/>
</dbReference>
<evidence type="ECO:0000259" key="4">
    <source>
        <dbReference type="PROSITE" id="PS50949"/>
    </source>
</evidence>
<dbReference type="RefSeq" id="WP_007177723.1">
    <property type="nucleotide sequence ID" value="NZ_LR699554.1"/>
</dbReference>
<dbReference type="SUPFAM" id="SSF46785">
    <property type="entry name" value="Winged helix' DNA-binding domain"/>
    <property type="match status" value="1"/>
</dbReference>
<dbReference type="KEGG" id="pdio:PDMSB3_2158.1"/>
<dbReference type="Proteomes" id="UP000325811">
    <property type="component" value="Chromosome II"/>
</dbReference>
<dbReference type="Pfam" id="PF00392">
    <property type="entry name" value="GntR"/>
    <property type="match status" value="1"/>
</dbReference>
<dbReference type="PROSITE" id="PS50949">
    <property type="entry name" value="HTH_GNTR"/>
    <property type="match status" value="1"/>
</dbReference>
<dbReference type="PANTHER" id="PTHR44846">
    <property type="entry name" value="MANNOSYL-D-GLYCERATE TRANSPORT/METABOLISM SYSTEM REPRESSOR MNGR-RELATED"/>
    <property type="match status" value="1"/>
</dbReference>
<dbReference type="PANTHER" id="PTHR44846:SF1">
    <property type="entry name" value="MANNOSYL-D-GLYCERATE TRANSPORT_METABOLISM SYSTEM REPRESSOR MNGR-RELATED"/>
    <property type="match status" value="1"/>
</dbReference>
<keyword evidence="2" id="KW-0238">DNA-binding</keyword>
<dbReference type="GO" id="GO:0045892">
    <property type="term" value="P:negative regulation of DNA-templated transcription"/>
    <property type="evidence" value="ECO:0007669"/>
    <property type="project" value="TreeGrafter"/>
</dbReference>
<evidence type="ECO:0000256" key="2">
    <source>
        <dbReference type="ARBA" id="ARBA00023125"/>
    </source>
</evidence>
<dbReference type="GO" id="GO:0003677">
    <property type="term" value="F:DNA binding"/>
    <property type="evidence" value="ECO:0007669"/>
    <property type="project" value="UniProtKB-KW"/>
</dbReference>